<organism evidence="6 7">
    <name type="scientific">Actinomadura rubrisoli</name>
    <dbReference type="NCBI Taxonomy" id="2530368"/>
    <lineage>
        <taxon>Bacteria</taxon>
        <taxon>Bacillati</taxon>
        <taxon>Actinomycetota</taxon>
        <taxon>Actinomycetes</taxon>
        <taxon>Streptosporangiales</taxon>
        <taxon>Thermomonosporaceae</taxon>
        <taxon>Actinomadura</taxon>
    </lineage>
</organism>
<dbReference type="Gene3D" id="3.20.20.70">
    <property type="entry name" value="Aldolase class I"/>
    <property type="match status" value="1"/>
</dbReference>
<dbReference type="AlphaFoldDB" id="A0A4R5B640"/>
<dbReference type="SFLD" id="SFLDG01067">
    <property type="entry name" value="SPASM/twitch_domain_containing"/>
    <property type="match status" value="1"/>
</dbReference>
<evidence type="ECO:0000256" key="1">
    <source>
        <dbReference type="ARBA" id="ARBA00022691"/>
    </source>
</evidence>
<protein>
    <submittedName>
        <fullName evidence="6">Radical SAM protein</fullName>
    </submittedName>
</protein>
<evidence type="ECO:0000256" key="4">
    <source>
        <dbReference type="ARBA" id="ARBA00023014"/>
    </source>
</evidence>
<feature type="domain" description="Radical SAM core" evidence="5">
    <location>
        <begin position="112"/>
        <end position="329"/>
    </location>
</feature>
<dbReference type="EMBL" id="SMKU01000152">
    <property type="protein sequence ID" value="TDD80483.1"/>
    <property type="molecule type" value="Genomic_DNA"/>
</dbReference>
<dbReference type="InterPro" id="IPR013785">
    <property type="entry name" value="Aldolase_TIM"/>
</dbReference>
<dbReference type="Pfam" id="PF04055">
    <property type="entry name" value="Radical_SAM"/>
    <property type="match status" value="1"/>
</dbReference>
<dbReference type="SFLD" id="SFLDS00029">
    <property type="entry name" value="Radical_SAM"/>
    <property type="match status" value="1"/>
</dbReference>
<reference evidence="6 7" key="1">
    <citation type="submission" date="2019-03" db="EMBL/GenBank/DDBJ databases">
        <title>Draft genome sequences of novel Actinobacteria.</title>
        <authorList>
            <person name="Sahin N."/>
            <person name="Ay H."/>
            <person name="Saygin H."/>
        </authorList>
    </citation>
    <scope>NUCLEOTIDE SEQUENCE [LARGE SCALE GENOMIC DNA]</scope>
    <source>
        <strain evidence="6 7">H3C3</strain>
    </source>
</reference>
<comment type="caution">
    <text evidence="6">The sequence shown here is derived from an EMBL/GenBank/DDBJ whole genome shotgun (WGS) entry which is preliminary data.</text>
</comment>
<evidence type="ECO:0000256" key="2">
    <source>
        <dbReference type="ARBA" id="ARBA00022723"/>
    </source>
</evidence>
<evidence type="ECO:0000256" key="3">
    <source>
        <dbReference type="ARBA" id="ARBA00023004"/>
    </source>
</evidence>
<keyword evidence="2" id="KW-0479">Metal-binding</keyword>
<dbReference type="CDD" id="cd01335">
    <property type="entry name" value="Radical_SAM"/>
    <property type="match status" value="1"/>
</dbReference>
<dbReference type="GO" id="GO:0003824">
    <property type="term" value="F:catalytic activity"/>
    <property type="evidence" value="ECO:0007669"/>
    <property type="project" value="InterPro"/>
</dbReference>
<keyword evidence="1" id="KW-0949">S-adenosyl-L-methionine</keyword>
<dbReference type="Proteomes" id="UP000294513">
    <property type="component" value="Unassembled WGS sequence"/>
</dbReference>
<evidence type="ECO:0000259" key="5">
    <source>
        <dbReference type="PROSITE" id="PS51918"/>
    </source>
</evidence>
<accession>A0A4R5B640</accession>
<keyword evidence="3" id="KW-0408">Iron</keyword>
<gene>
    <name evidence="6" type="ORF">E1298_25800</name>
</gene>
<sequence length="414" mass="44695">MGTESAVALMHATELLLLDHADRRLHLVPVDALRSAVLGGPGHVDPDRPMVECTALPSGQVIYVLADEIRPHALPDDAVSAVLTRFAVTGLRPANSPMLATDRRTLPMFGNLADPTWLSLSLGGQCGSKCVFCYTEWIRHEPKLTFDQAVRALDEAISIPTVEAVVFTGGEPTIRKDLPELVRHASKQGYGAIGLQTNGHLIANPLYLNGIVESGVTNILLSLHGARPETHDRITRHRNSFTLALRALKSLAVDDRVMVEVNFVVCVQNAWEVEDLIELISQVAPAATVRYSFPIVEGAAYDNAESTLPSLQAFVELISGTVSRAAGGTTVSVANVPACISSKIGLANTYTVSQRRSMLAVSPFASSRTLRGEVSAKLQVCGGCRFSDECDGLQLAYLRRFSQAYRHVSDARDC</sequence>
<dbReference type="InterPro" id="IPR050377">
    <property type="entry name" value="Radical_SAM_PqqE_MftC-like"/>
</dbReference>
<dbReference type="GO" id="GO:0046872">
    <property type="term" value="F:metal ion binding"/>
    <property type="evidence" value="ECO:0007669"/>
    <property type="project" value="UniProtKB-KW"/>
</dbReference>
<evidence type="ECO:0000313" key="7">
    <source>
        <dbReference type="Proteomes" id="UP000294513"/>
    </source>
</evidence>
<dbReference type="PANTHER" id="PTHR11228:SF7">
    <property type="entry name" value="PQQA PEPTIDE CYCLASE"/>
    <property type="match status" value="1"/>
</dbReference>
<keyword evidence="4" id="KW-0411">Iron-sulfur</keyword>
<dbReference type="PANTHER" id="PTHR11228">
    <property type="entry name" value="RADICAL SAM DOMAIN PROTEIN"/>
    <property type="match status" value="1"/>
</dbReference>
<dbReference type="PROSITE" id="PS51918">
    <property type="entry name" value="RADICAL_SAM"/>
    <property type="match status" value="1"/>
</dbReference>
<keyword evidence="7" id="KW-1185">Reference proteome</keyword>
<evidence type="ECO:0000313" key="6">
    <source>
        <dbReference type="EMBL" id="TDD80483.1"/>
    </source>
</evidence>
<dbReference type="OrthoDB" id="9782387at2"/>
<dbReference type="GO" id="GO:0051536">
    <property type="term" value="F:iron-sulfur cluster binding"/>
    <property type="evidence" value="ECO:0007669"/>
    <property type="project" value="UniProtKB-KW"/>
</dbReference>
<proteinExistence type="predicted"/>
<dbReference type="InterPro" id="IPR007197">
    <property type="entry name" value="rSAM"/>
</dbReference>
<dbReference type="InterPro" id="IPR058240">
    <property type="entry name" value="rSAM_sf"/>
</dbReference>
<dbReference type="RefSeq" id="WP_131897615.1">
    <property type="nucleotide sequence ID" value="NZ_SMKU01000152.1"/>
</dbReference>
<dbReference type="SUPFAM" id="SSF102114">
    <property type="entry name" value="Radical SAM enzymes"/>
    <property type="match status" value="1"/>
</dbReference>
<name>A0A4R5B640_9ACTN</name>